<evidence type="ECO:0000256" key="1">
    <source>
        <dbReference type="ARBA" id="ARBA00022801"/>
    </source>
</evidence>
<dbReference type="Gene3D" id="3.40.50.1820">
    <property type="entry name" value="alpha/beta hydrolase"/>
    <property type="match status" value="1"/>
</dbReference>
<reference evidence="3 4" key="1">
    <citation type="submission" date="2020-08" db="EMBL/GenBank/DDBJ databases">
        <title>Sequencing the genomes of 1000 actinobacteria strains.</title>
        <authorList>
            <person name="Klenk H.-P."/>
        </authorList>
    </citation>
    <scope>NUCLEOTIDE SEQUENCE [LARGE SCALE GENOMIC DNA]</scope>
    <source>
        <strain evidence="3 4">DSM 28967</strain>
    </source>
</reference>
<feature type="domain" description="AB hydrolase-1" evidence="2">
    <location>
        <begin position="41"/>
        <end position="151"/>
    </location>
</feature>
<keyword evidence="4" id="KW-1185">Reference proteome</keyword>
<evidence type="ECO:0000313" key="4">
    <source>
        <dbReference type="Proteomes" id="UP000549971"/>
    </source>
</evidence>
<gene>
    <name evidence="3" type="ORF">HDA39_004102</name>
</gene>
<evidence type="ECO:0000259" key="2">
    <source>
        <dbReference type="Pfam" id="PF12697"/>
    </source>
</evidence>
<organism evidence="3 4">
    <name type="scientific">Kribbella italica</name>
    <dbReference type="NCBI Taxonomy" id="1540520"/>
    <lineage>
        <taxon>Bacteria</taxon>
        <taxon>Bacillati</taxon>
        <taxon>Actinomycetota</taxon>
        <taxon>Actinomycetes</taxon>
        <taxon>Propionibacteriales</taxon>
        <taxon>Kribbellaceae</taxon>
        <taxon>Kribbella</taxon>
    </lineage>
</organism>
<dbReference type="EMBL" id="JACHMY010000001">
    <property type="protein sequence ID" value="MBB5837368.1"/>
    <property type="molecule type" value="Genomic_DNA"/>
</dbReference>
<dbReference type="InterPro" id="IPR029058">
    <property type="entry name" value="AB_hydrolase_fold"/>
</dbReference>
<evidence type="ECO:0000313" key="3">
    <source>
        <dbReference type="EMBL" id="MBB5837368.1"/>
    </source>
</evidence>
<comment type="caution">
    <text evidence="3">The sequence shown here is derived from an EMBL/GenBank/DDBJ whole genome shotgun (WGS) entry which is preliminary data.</text>
</comment>
<protein>
    <submittedName>
        <fullName evidence="3">Acetyl esterase/lipase</fullName>
    </submittedName>
</protein>
<dbReference type="InterPro" id="IPR000073">
    <property type="entry name" value="AB_hydrolase_1"/>
</dbReference>
<accession>A0A7W9J8A1</accession>
<dbReference type="PANTHER" id="PTHR48081">
    <property type="entry name" value="AB HYDROLASE SUPERFAMILY PROTEIN C4A8.06C"/>
    <property type="match status" value="1"/>
</dbReference>
<dbReference type="Proteomes" id="UP000549971">
    <property type="component" value="Unassembled WGS sequence"/>
</dbReference>
<dbReference type="AlphaFoldDB" id="A0A7W9J8A1"/>
<name>A0A7W9J8A1_9ACTN</name>
<dbReference type="GO" id="GO:0016787">
    <property type="term" value="F:hydrolase activity"/>
    <property type="evidence" value="ECO:0007669"/>
    <property type="project" value="UniProtKB-KW"/>
</dbReference>
<sequence length="253" mass="27539">MSEDRSVLSREAREPDEQLRYGADADHVVDVWHAKEYRPAVIFLHGGFWRPEYDRIHAGPLGEALAAEGWPVASVEYRRIPGQPDLTTNDIREALDRLPGLMDLQAGYVLVGHSAGGQLALWAAATLNPVQLRGVVALAPVADLLLADQLWLDDGAVQAFISSGVRNDLDPTHLPAPIAPVALIHGTRDQRVPLSLSESYVSAHPTAKLDRLDGVGHYELIDPLTDAWHTVTNEITRFTGHAETSPQQPGSPA</sequence>
<dbReference type="SUPFAM" id="SSF53474">
    <property type="entry name" value="alpha/beta-Hydrolases"/>
    <property type="match status" value="1"/>
</dbReference>
<dbReference type="InterPro" id="IPR050300">
    <property type="entry name" value="GDXG_lipolytic_enzyme"/>
</dbReference>
<proteinExistence type="predicted"/>
<dbReference type="Pfam" id="PF12697">
    <property type="entry name" value="Abhydrolase_6"/>
    <property type="match status" value="1"/>
</dbReference>
<dbReference type="RefSeq" id="WP_184797342.1">
    <property type="nucleotide sequence ID" value="NZ_JACHMY010000001.1"/>
</dbReference>
<keyword evidence="1" id="KW-0378">Hydrolase</keyword>